<dbReference type="Proteomes" id="UP000678374">
    <property type="component" value="Unassembled WGS sequence"/>
</dbReference>
<evidence type="ECO:0000313" key="3">
    <source>
        <dbReference type="Proteomes" id="UP000678374"/>
    </source>
</evidence>
<name>A0A940YSB1_9BURK</name>
<keyword evidence="3" id="KW-1185">Reference proteome</keyword>
<evidence type="ECO:0008006" key="4">
    <source>
        <dbReference type="Google" id="ProtNLM"/>
    </source>
</evidence>
<comment type="caution">
    <text evidence="2">The sequence shown here is derived from an EMBL/GenBank/DDBJ whole genome shotgun (WGS) entry which is preliminary data.</text>
</comment>
<keyword evidence="1" id="KW-0732">Signal</keyword>
<sequence>MRPLSLPPLLSLPSLLLLVSSLAACSTAGPARAPAAAELVGTWQVDLRPTPDAPPYLQAFVVTGVQGKRFSGSFYGTPISQSQINTDWGAVRIAFVTGDGSGEYHHSAVLSGNRLEGLTHSVGRDFLAYWSATR</sequence>
<accession>A0A940YSB1</accession>
<proteinExistence type="predicted"/>
<dbReference type="RefSeq" id="WP_210804637.1">
    <property type="nucleotide sequence ID" value="NZ_JAGQDE010000047.1"/>
</dbReference>
<evidence type="ECO:0000313" key="2">
    <source>
        <dbReference type="EMBL" id="MBQ0961957.1"/>
    </source>
</evidence>
<reference evidence="2" key="1">
    <citation type="submission" date="2021-04" db="EMBL/GenBank/DDBJ databases">
        <title>The genome sequence of Ideonella sp. 4Y11.</title>
        <authorList>
            <person name="Liu Y."/>
        </authorList>
    </citation>
    <scope>NUCLEOTIDE SEQUENCE</scope>
    <source>
        <strain evidence="2">4Y11</strain>
    </source>
</reference>
<gene>
    <name evidence="2" type="ORF">KAK06_23670</name>
</gene>
<feature type="chain" id="PRO_5037922830" description="Lipocalin-like domain-containing protein" evidence="1">
    <location>
        <begin position="24"/>
        <end position="134"/>
    </location>
</feature>
<dbReference type="EMBL" id="JAGQDE010000047">
    <property type="protein sequence ID" value="MBQ0961957.1"/>
    <property type="molecule type" value="Genomic_DNA"/>
</dbReference>
<feature type="signal peptide" evidence="1">
    <location>
        <begin position="1"/>
        <end position="23"/>
    </location>
</feature>
<protein>
    <recommendedName>
        <fullName evidence="4">Lipocalin-like domain-containing protein</fullName>
    </recommendedName>
</protein>
<dbReference type="AlphaFoldDB" id="A0A940YSB1"/>
<dbReference type="PROSITE" id="PS51257">
    <property type="entry name" value="PROKAR_LIPOPROTEIN"/>
    <property type="match status" value="1"/>
</dbReference>
<evidence type="ECO:0000256" key="1">
    <source>
        <dbReference type="SAM" id="SignalP"/>
    </source>
</evidence>
<organism evidence="2 3">
    <name type="scientific">Ideonella aquatica</name>
    <dbReference type="NCBI Taxonomy" id="2824119"/>
    <lineage>
        <taxon>Bacteria</taxon>
        <taxon>Pseudomonadati</taxon>
        <taxon>Pseudomonadota</taxon>
        <taxon>Betaproteobacteria</taxon>
        <taxon>Burkholderiales</taxon>
        <taxon>Sphaerotilaceae</taxon>
        <taxon>Ideonella</taxon>
    </lineage>
</organism>